<dbReference type="AlphaFoldDB" id="A0A3G4V699"/>
<reference evidence="3 4" key="1">
    <citation type="submission" date="2018-11" db="EMBL/GenBank/DDBJ databases">
        <title>Complete Genome Sequence of Vbrio mediterranei 117-T6: a Potential Pathogen Bacteria Isolated from the Conchocelis of Pyropia.</title>
        <authorList>
            <person name="Liu Q."/>
        </authorList>
    </citation>
    <scope>NUCLEOTIDE SEQUENCE [LARGE SCALE GENOMIC DNA]</scope>
    <source>
        <strain evidence="3 4">117-T6</strain>
    </source>
</reference>
<evidence type="ECO:0000256" key="1">
    <source>
        <dbReference type="SAM" id="Phobius"/>
    </source>
</evidence>
<sequence>MAKCGRLGVDSYVKALDEPLNGCQFVVMEYQDYQLVRNLSSSSSGDITIHSDVYVMVTGYLLLSFVSGHVLGRILKTFGKG</sequence>
<keyword evidence="1" id="KW-0812">Transmembrane</keyword>
<keyword evidence="1" id="KW-0472">Membrane</keyword>
<gene>
    <name evidence="2" type="ORF">ECB94_00230</name>
    <name evidence="3" type="ORF">ECB94_00275</name>
</gene>
<dbReference type="EMBL" id="CP033577">
    <property type="protein sequence ID" value="AYV19811.1"/>
    <property type="molecule type" value="Genomic_DNA"/>
</dbReference>
<organism evidence="3 4">
    <name type="scientific">Vibrio mediterranei</name>
    <dbReference type="NCBI Taxonomy" id="689"/>
    <lineage>
        <taxon>Bacteria</taxon>
        <taxon>Pseudomonadati</taxon>
        <taxon>Pseudomonadota</taxon>
        <taxon>Gammaproteobacteria</taxon>
        <taxon>Vibrionales</taxon>
        <taxon>Vibrionaceae</taxon>
        <taxon>Vibrio</taxon>
    </lineage>
</organism>
<dbReference type="Proteomes" id="UP000279760">
    <property type="component" value="Chromosome 1"/>
</dbReference>
<evidence type="ECO:0000313" key="4">
    <source>
        <dbReference type="Proteomes" id="UP000279760"/>
    </source>
</evidence>
<keyword evidence="1" id="KW-1133">Transmembrane helix</keyword>
<dbReference type="EMBL" id="CP033577">
    <property type="protein sequence ID" value="AYV19819.1"/>
    <property type="molecule type" value="Genomic_DNA"/>
</dbReference>
<protein>
    <submittedName>
        <fullName evidence="3">Uncharacterized protein</fullName>
    </submittedName>
</protein>
<evidence type="ECO:0000313" key="2">
    <source>
        <dbReference type="EMBL" id="AYV19811.1"/>
    </source>
</evidence>
<accession>A0A3G4V699</accession>
<evidence type="ECO:0000313" key="3">
    <source>
        <dbReference type="EMBL" id="AYV19819.1"/>
    </source>
</evidence>
<dbReference type="RefSeq" id="WP_124939707.1">
    <property type="nucleotide sequence ID" value="NZ_CP033577.1"/>
</dbReference>
<feature type="transmembrane region" description="Helical" evidence="1">
    <location>
        <begin position="53"/>
        <end position="75"/>
    </location>
</feature>
<name>A0A3G4V699_9VIBR</name>
<proteinExistence type="predicted"/>